<dbReference type="EMBL" id="MU003519">
    <property type="protein sequence ID" value="KAF2467640.1"/>
    <property type="molecule type" value="Genomic_DNA"/>
</dbReference>
<name>A0ACB6QL69_9PLEO</name>
<protein>
    <submittedName>
        <fullName evidence="1">Uncharacterized protein</fullName>
    </submittedName>
</protein>
<organism evidence="1 2">
    <name type="scientific">Lindgomyces ingoldianus</name>
    <dbReference type="NCBI Taxonomy" id="673940"/>
    <lineage>
        <taxon>Eukaryota</taxon>
        <taxon>Fungi</taxon>
        <taxon>Dikarya</taxon>
        <taxon>Ascomycota</taxon>
        <taxon>Pezizomycotina</taxon>
        <taxon>Dothideomycetes</taxon>
        <taxon>Pleosporomycetidae</taxon>
        <taxon>Pleosporales</taxon>
        <taxon>Lindgomycetaceae</taxon>
        <taxon>Lindgomyces</taxon>
    </lineage>
</organism>
<proteinExistence type="predicted"/>
<keyword evidence="2" id="KW-1185">Reference proteome</keyword>
<comment type="caution">
    <text evidence="1">The sequence shown here is derived from an EMBL/GenBank/DDBJ whole genome shotgun (WGS) entry which is preliminary data.</text>
</comment>
<evidence type="ECO:0000313" key="1">
    <source>
        <dbReference type="EMBL" id="KAF2467640.1"/>
    </source>
</evidence>
<accession>A0ACB6QL69</accession>
<dbReference type="Proteomes" id="UP000799755">
    <property type="component" value="Unassembled WGS sequence"/>
</dbReference>
<sequence length="90" mass="10615">MPYSSFIFPLSLLIITLYRAFISIPQGHNTWTFGRIRLGGCFIYALYRRISLQCFTAGTVFAVMVMDTRWRICLVKHRRLFHACHVWDLV</sequence>
<gene>
    <name evidence="1" type="ORF">BDR25DRAFT_61540</name>
</gene>
<evidence type="ECO:0000313" key="2">
    <source>
        <dbReference type="Proteomes" id="UP000799755"/>
    </source>
</evidence>
<reference evidence="1" key="1">
    <citation type="journal article" date="2020" name="Stud. Mycol.">
        <title>101 Dothideomycetes genomes: a test case for predicting lifestyles and emergence of pathogens.</title>
        <authorList>
            <person name="Haridas S."/>
            <person name="Albert R."/>
            <person name="Binder M."/>
            <person name="Bloem J."/>
            <person name="Labutti K."/>
            <person name="Salamov A."/>
            <person name="Andreopoulos B."/>
            <person name="Baker S."/>
            <person name="Barry K."/>
            <person name="Bills G."/>
            <person name="Bluhm B."/>
            <person name="Cannon C."/>
            <person name="Castanera R."/>
            <person name="Culley D."/>
            <person name="Daum C."/>
            <person name="Ezra D."/>
            <person name="Gonzalez J."/>
            <person name="Henrissat B."/>
            <person name="Kuo A."/>
            <person name="Liang C."/>
            <person name="Lipzen A."/>
            <person name="Lutzoni F."/>
            <person name="Magnuson J."/>
            <person name="Mondo S."/>
            <person name="Nolan M."/>
            <person name="Ohm R."/>
            <person name="Pangilinan J."/>
            <person name="Park H.-J."/>
            <person name="Ramirez L."/>
            <person name="Alfaro M."/>
            <person name="Sun H."/>
            <person name="Tritt A."/>
            <person name="Yoshinaga Y."/>
            <person name="Zwiers L.-H."/>
            <person name="Turgeon B."/>
            <person name="Goodwin S."/>
            <person name="Spatafora J."/>
            <person name="Crous P."/>
            <person name="Grigoriev I."/>
        </authorList>
    </citation>
    <scope>NUCLEOTIDE SEQUENCE</scope>
    <source>
        <strain evidence="1">ATCC 200398</strain>
    </source>
</reference>